<accession>A0A3R7MNC5</accession>
<dbReference type="GeneID" id="40328411"/>
<dbReference type="AlphaFoldDB" id="A0A3R7MNC5"/>
<reference evidence="2 3" key="1">
    <citation type="journal article" date="2018" name="BMC Genomics">
        <title>Genomic comparison of Trypanosoma conorhini and Trypanosoma rangeli to Trypanosoma cruzi strains of high and low virulence.</title>
        <authorList>
            <person name="Bradwell K.R."/>
            <person name="Koparde V.N."/>
            <person name="Matveyev A.V."/>
            <person name="Serrano M.G."/>
            <person name="Alves J.M."/>
            <person name="Parikh H."/>
            <person name="Huang B."/>
            <person name="Lee V."/>
            <person name="Espinosa-Alvarez O."/>
            <person name="Ortiz P.A."/>
            <person name="Costa-Martins A.G."/>
            <person name="Teixeira M.M."/>
            <person name="Buck G.A."/>
        </authorList>
    </citation>
    <scope>NUCLEOTIDE SEQUENCE [LARGE SCALE GENOMIC DNA]</scope>
    <source>
        <strain evidence="2 3">AM80</strain>
    </source>
</reference>
<dbReference type="EMBL" id="MKGL01000129">
    <property type="protein sequence ID" value="RNF05645.1"/>
    <property type="molecule type" value="Genomic_DNA"/>
</dbReference>
<keyword evidence="3" id="KW-1185">Reference proteome</keyword>
<organism evidence="2 3">
    <name type="scientific">Trypanosoma rangeli</name>
    <dbReference type="NCBI Taxonomy" id="5698"/>
    <lineage>
        <taxon>Eukaryota</taxon>
        <taxon>Discoba</taxon>
        <taxon>Euglenozoa</taxon>
        <taxon>Kinetoplastea</taxon>
        <taxon>Metakinetoplastina</taxon>
        <taxon>Trypanosomatida</taxon>
        <taxon>Trypanosomatidae</taxon>
        <taxon>Trypanosoma</taxon>
        <taxon>Herpetosoma</taxon>
    </lineage>
</organism>
<dbReference type="RefSeq" id="XP_029238804.1">
    <property type="nucleotide sequence ID" value="XM_029381404.1"/>
</dbReference>
<proteinExistence type="predicted"/>
<feature type="coiled-coil region" evidence="1">
    <location>
        <begin position="256"/>
        <end position="300"/>
    </location>
</feature>
<dbReference type="Proteomes" id="UP000283634">
    <property type="component" value="Unassembled WGS sequence"/>
</dbReference>
<comment type="caution">
    <text evidence="2">The sequence shown here is derived from an EMBL/GenBank/DDBJ whole genome shotgun (WGS) entry which is preliminary data.</text>
</comment>
<gene>
    <name evidence="2" type="ORF">TraAM80_04478</name>
</gene>
<protein>
    <submittedName>
        <fullName evidence="2">Uncharacterized protein</fullName>
    </submittedName>
</protein>
<keyword evidence="1" id="KW-0175">Coiled coil</keyword>
<evidence type="ECO:0000313" key="2">
    <source>
        <dbReference type="EMBL" id="RNF05645.1"/>
    </source>
</evidence>
<dbReference type="OMA" id="DATYPYD"/>
<evidence type="ECO:0000256" key="1">
    <source>
        <dbReference type="SAM" id="Coils"/>
    </source>
</evidence>
<name>A0A3R7MNC5_TRYRA</name>
<dbReference type="OrthoDB" id="239776at2759"/>
<dbReference type="VEuPathDB" id="TriTrypDB:TRSC58_03803"/>
<evidence type="ECO:0000313" key="3">
    <source>
        <dbReference type="Proteomes" id="UP000283634"/>
    </source>
</evidence>
<sequence length="689" mass="78654">MRLPQQGNVQSIKMEGTNVDSEHSAAFDPFDGVEKDEATEIKIKWWSDHVGEVLDTHRSPFVAAEILLQQMHEYGAGGDITEHLLLATVLPVLHRCAKGLGTYGELLEKALHELLPAILFTRTYAFPHREVLQRRPYAECFECIRRKFNYHVQLSSMIQRKVVLEEEVMARAVRKLDKLWLKMCFRAWGGLCAHIRAKKRGFQRLVVRGGALRVVPGLIRSWRRYAHEVTLREKLLKHNALAKEYEELFLVEQVLKSRHERILEEVREKNRSLEVTTERCKETENRLKALEGILDETMTSLRAHWKSWNETTVNLFSDTNEFQLPVFGNLRSDVQSTVQNITDTAAFYLREAQKRTCKVGKNTISQFILKTNLGGRFVERWGPDDLMAMVTNVCNTVTPPLRLVDVVRDDQQKYDLTLKFLACVNSGGHCSLFTQHQFSSEDEFSVDDCTEHGKEMVAHVATGVDSLHCCPESNRKYIEAMQNCLTAEELNHVHDYLDRVFCELAAAGLPLQRDKIEKCVVAIVEPHDRQVVRALYPSQGIKSVSDMVNYLLKLSQFTSWTISSLVELLESNYDADPKEDLFVALCDEGVVNYFHEHATALDGLFAKFNERKTQMFLSEKLMRGFVIAKFGLLDSEVDTLFSFNAATGKMTRNEFNKFLLALAAFVDPSPFVPAAEKLAVVVEQCIEAK</sequence>